<proteinExistence type="predicted"/>
<evidence type="ECO:0000313" key="2">
    <source>
        <dbReference type="EMBL" id="CAI9976625.1"/>
    </source>
</evidence>
<evidence type="ECO:0000256" key="1">
    <source>
        <dbReference type="SAM" id="Coils"/>
    </source>
</evidence>
<dbReference type="AlphaFoldDB" id="A0AA86S215"/>
<reference evidence="2" key="1">
    <citation type="submission" date="2023-06" db="EMBL/GenBank/DDBJ databases">
        <authorList>
            <person name="Kurt Z."/>
        </authorList>
    </citation>
    <scope>NUCLEOTIDE SEQUENCE</scope>
</reference>
<sequence length="678" mass="78331">MNPLAVDKHDPANQKIIGLLSQLEDCHNMIDQDKLLSQALNHQIEQLNLELKLKQSEIDDLVQKQNQINEKILSNASKEEHKELLIKVNEIEEKKEELQKQVQKQIVQLTEATKQIETKNKELDTVKAEQKAEVEKIQQQHAEEKKALEAQLEQIQIQHSQTENKSTELIAENQKAVEYTKSLENKIVDTQNENIEVKANLQQVQIENKAVYEQNKNLQECIDQLISKNQQQQAELEEQAAKFTQQVTAVEDELKTTRTQLKLVQAMGRKYDSSQQQQQEIIQQQKASIAKFEDELQSAKKLNQEQQQQLQNLEHTEQELAAFKVKNLELTECVDSLTQKTDKLQQKLSNNTTELKLAELQTLYKNQYKELSATKIDLERVTQEKASLVIQTKQLQFNLSQLQYLNNMLKQKQQESESAQASLKQIVKQKALLEEQYSAMCKKMVQNQNLLQTLLNSSENQSQLTKQIQQLEHHAQQQTTQLDAQQKTISDLKQRVALQNHAQMKNLTSISNDALNLTSSLSSQNKLIFDKILSLNQKIQFSNLENGSVVNREQTLERIRTKRALTQAQNEITALKNELLSKTNLTEELNQVIIKQMSKQKQKGDQTPRETEGTDQIKIMYKKISTDYEELQNENSALRQDISILNEEKFELQNKIHTLTLKIQILAEKVKLLTANQE</sequence>
<feature type="coiled-coil region" evidence="1">
    <location>
        <begin position="621"/>
        <end position="655"/>
    </location>
</feature>
<protein>
    <submittedName>
        <fullName evidence="3">Hypothetical_protein</fullName>
    </submittedName>
</protein>
<keyword evidence="1" id="KW-0175">Coiled coil</keyword>
<feature type="coiled-coil region" evidence="1">
    <location>
        <begin position="558"/>
        <end position="585"/>
    </location>
</feature>
<reference evidence="3 4" key="2">
    <citation type="submission" date="2024-07" db="EMBL/GenBank/DDBJ databases">
        <authorList>
            <person name="Akdeniz Z."/>
        </authorList>
    </citation>
    <scope>NUCLEOTIDE SEQUENCE [LARGE SCALE GENOMIC DNA]</scope>
</reference>
<evidence type="ECO:0000313" key="4">
    <source>
        <dbReference type="Proteomes" id="UP001642409"/>
    </source>
</evidence>
<name>A0AA86S215_9EUKA</name>
<dbReference type="EMBL" id="CAXDID020000015">
    <property type="protein sequence ID" value="CAL5982918.1"/>
    <property type="molecule type" value="Genomic_DNA"/>
</dbReference>
<feature type="coiled-coil region" evidence="1">
    <location>
        <begin position="461"/>
        <end position="495"/>
    </location>
</feature>
<dbReference type="EMBL" id="CATOUU010001174">
    <property type="protein sequence ID" value="CAI9976625.1"/>
    <property type="molecule type" value="Genomic_DNA"/>
</dbReference>
<feature type="coiled-coil region" evidence="1">
    <location>
        <begin position="37"/>
        <end position="354"/>
    </location>
</feature>
<organism evidence="2">
    <name type="scientific">Hexamita inflata</name>
    <dbReference type="NCBI Taxonomy" id="28002"/>
    <lineage>
        <taxon>Eukaryota</taxon>
        <taxon>Metamonada</taxon>
        <taxon>Diplomonadida</taxon>
        <taxon>Hexamitidae</taxon>
        <taxon>Hexamitinae</taxon>
        <taxon>Hexamita</taxon>
    </lineage>
</organism>
<feature type="coiled-coil region" evidence="1">
    <location>
        <begin position="402"/>
        <end position="436"/>
    </location>
</feature>
<dbReference type="Proteomes" id="UP001642409">
    <property type="component" value="Unassembled WGS sequence"/>
</dbReference>
<keyword evidence="4" id="KW-1185">Reference proteome</keyword>
<gene>
    <name evidence="2" type="ORF">HINF_LOCUS64270</name>
    <name evidence="3" type="ORF">HINF_LOCUS7370</name>
</gene>
<comment type="caution">
    <text evidence="2">The sequence shown here is derived from an EMBL/GenBank/DDBJ whole genome shotgun (WGS) entry which is preliminary data.</text>
</comment>
<accession>A0AA86S215</accession>
<evidence type="ECO:0000313" key="3">
    <source>
        <dbReference type="EMBL" id="CAL5982918.1"/>
    </source>
</evidence>